<keyword evidence="2" id="KW-1185">Reference proteome</keyword>
<evidence type="ECO:0000313" key="2">
    <source>
        <dbReference type="Proteomes" id="UP001303902"/>
    </source>
</evidence>
<protein>
    <submittedName>
        <fullName evidence="1">VanW family protein</fullName>
    </submittedName>
</protein>
<evidence type="ECO:0000313" key="1">
    <source>
        <dbReference type="EMBL" id="WOV87985.1"/>
    </source>
</evidence>
<sequence length="332" mass="36916">MLNKGICIFILLGTIGVSACQKQPVSEQVTESVESPLNPKDEESFESAIDIPVDLSEMEPIVVEIVDSRTMETVHIITPNEFRFEDNTEAYRVKLEQLARELARGNEDKAGYDKRMVLDRVDDRGDILKGSPLVLLKERRLVELILESSATGGTVELPIEIVESGYNPDDILYIEEALIASYTTYFNQADSGRNRNIELSALAINNVIVGSGDYFSFNTVVGPRSEENGYQPAPEIVNKELVMGIGGGICQTSSTMFNAVDKIPVKYVERHHHSLDIGYVPKGRDATVSYGGLDFRFQNTNDVPFIIKTVVADNFLTVEIRTANKFKDSLVR</sequence>
<name>A0ABZ0L5Z3_9BACL</name>
<dbReference type="PANTHER" id="PTHR35788">
    <property type="entry name" value="EXPORTED PROTEIN-RELATED"/>
    <property type="match status" value="1"/>
</dbReference>
<dbReference type="PROSITE" id="PS51257">
    <property type="entry name" value="PROKAR_LIPOPROTEIN"/>
    <property type="match status" value="1"/>
</dbReference>
<dbReference type="RefSeq" id="WP_317968604.1">
    <property type="nucleotide sequence ID" value="NZ_CP129118.1"/>
</dbReference>
<gene>
    <name evidence="1" type="ORF">QWT69_02365</name>
</gene>
<proteinExistence type="predicted"/>
<accession>A0ABZ0L5Z3</accession>
<dbReference type="InterPro" id="IPR052913">
    <property type="entry name" value="Glycopeptide_resist_protein"/>
</dbReference>
<reference evidence="1 2" key="1">
    <citation type="submission" date="2023-06" db="EMBL/GenBank/DDBJ databases">
        <title>Sporosarcina sp. nov., isolated from Korean tranditional fermented seafood 'Jeotgal'.</title>
        <authorList>
            <person name="Yang A.I."/>
            <person name="Shin N.-R."/>
        </authorList>
    </citation>
    <scope>NUCLEOTIDE SEQUENCE [LARGE SCALE GENOMIC DNA]</scope>
    <source>
        <strain evidence="1 2">T2O-4</strain>
    </source>
</reference>
<organism evidence="1 2">
    <name type="scientific">Sporosarcina oncorhynchi</name>
    <dbReference type="NCBI Taxonomy" id="3056444"/>
    <lineage>
        <taxon>Bacteria</taxon>
        <taxon>Bacillati</taxon>
        <taxon>Bacillota</taxon>
        <taxon>Bacilli</taxon>
        <taxon>Bacillales</taxon>
        <taxon>Caryophanaceae</taxon>
        <taxon>Sporosarcina</taxon>
    </lineage>
</organism>
<dbReference type="PANTHER" id="PTHR35788:SF1">
    <property type="entry name" value="EXPORTED PROTEIN"/>
    <property type="match status" value="1"/>
</dbReference>
<dbReference type="EMBL" id="CP129118">
    <property type="protein sequence ID" value="WOV87985.1"/>
    <property type="molecule type" value="Genomic_DNA"/>
</dbReference>
<dbReference type="Proteomes" id="UP001303902">
    <property type="component" value="Chromosome"/>
</dbReference>
<dbReference type="Pfam" id="PF04294">
    <property type="entry name" value="VanW"/>
    <property type="match status" value="1"/>
</dbReference>
<dbReference type="InterPro" id="IPR007391">
    <property type="entry name" value="Vancomycin_resist_VanW"/>
</dbReference>